<evidence type="ECO:0000313" key="13">
    <source>
        <dbReference type="Proteomes" id="UP000636709"/>
    </source>
</evidence>
<dbReference type="Proteomes" id="UP000636709">
    <property type="component" value="Unassembled WGS sequence"/>
</dbReference>
<evidence type="ECO:0000256" key="10">
    <source>
        <dbReference type="SAM" id="Phobius"/>
    </source>
</evidence>
<dbReference type="PROSITE" id="PS50850">
    <property type="entry name" value="MFS"/>
    <property type="match status" value="1"/>
</dbReference>
<comment type="caution">
    <text evidence="12">The sequence shown here is derived from an EMBL/GenBank/DDBJ whole genome shotgun (WGS) entry which is preliminary data.</text>
</comment>
<evidence type="ECO:0000256" key="3">
    <source>
        <dbReference type="ARBA" id="ARBA00022448"/>
    </source>
</evidence>
<evidence type="ECO:0000256" key="9">
    <source>
        <dbReference type="RuleBase" id="RU003346"/>
    </source>
</evidence>
<dbReference type="PRINTS" id="PR00171">
    <property type="entry name" value="SUGRTRNSPORT"/>
</dbReference>
<dbReference type="SUPFAM" id="SSF103473">
    <property type="entry name" value="MFS general substrate transporter"/>
    <property type="match status" value="1"/>
</dbReference>
<dbReference type="PROSITE" id="PS00217">
    <property type="entry name" value="SUGAR_TRANSPORT_2"/>
    <property type="match status" value="1"/>
</dbReference>
<evidence type="ECO:0000256" key="1">
    <source>
        <dbReference type="ARBA" id="ARBA00004141"/>
    </source>
</evidence>
<dbReference type="GO" id="GO:0015293">
    <property type="term" value="F:symporter activity"/>
    <property type="evidence" value="ECO:0007669"/>
    <property type="project" value="UniProtKB-KW"/>
</dbReference>
<comment type="similarity">
    <text evidence="2 9">Belongs to the major facilitator superfamily. Sugar transporter (TC 2.A.1.1) family.</text>
</comment>
<comment type="subcellular location">
    <subcellularLocation>
        <location evidence="1">Membrane</location>
        <topology evidence="1">Multi-pass membrane protein</topology>
    </subcellularLocation>
</comment>
<evidence type="ECO:0000256" key="2">
    <source>
        <dbReference type="ARBA" id="ARBA00010992"/>
    </source>
</evidence>
<evidence type="ECO:0000256" key="6">
    <source>
        <dbReference type="ARBA" id="ARBA00022847"/>
    </source>
</evidence>
<dbReference type="PANTHER" id="PTHR23500:SF537">
    <property type="entry name" value="MAJOR FACILITATOR SUPERFAMILY (MFS) PROFILE DOMAIN-CONTAINING PROTEIN"/>
    <property type="match status" value="1"/>
</dbReference>
<keyword evidence="3 9" id="KW-0813">Transport</keyword>
<evidence type="ECO:0000256" key="4">
    <source>
        <dbReference type="ARBA" id="ARBA00022597"/>
    </source>
</evidence>
<proteinExistence type="inferred from homology"/>
<dbReference type="InterPro" id="IPR020846">
    <property type="entry name" value="MFS_dom"/>
</dbReference>
<feature type="transmembrane region" description="Helical" evidence="10">
    <location>
        <begin position="83"/>
        <end position="102"/>
    </location>
</feature>
<dbReference type="GO" id="GO:0016020">
    <property type="term" value="C:membrane"/>
    <property type="evidence" value="ECO:0007669"/>
    <property type="project" value="UniProtKB-SubCell"/>
</dbReference>
<dbReference type="PANTHER" id="PTHR23500">
    <property type="entry name" value="SOLUTE CARRIER FAMILY 2, FACILITATED GLUCOSE TRANSPORTER"/>
    <property type="match status" value="1"/>
</dbReference>
<evidence type="ECO:0000256" key="5">
    <source>
        <dbReference type="ARBA" id="ARBA00022692"/>
    </source>
</evidence>
<keyword evidence="5 10" id="KW-0812">Transmembrane</keyword>
<dbReference type="GO" id="GO:0015145">
    <property type="term" value="F:monosaccharide transmembrane transporter activity"/>
    <property type="evidence" value="ECO:0007669"/>
    <property type="project" value="InterPro"/>
</dbReference>
<dbReference type="AlphaFoldDB" id="A0A835F9A3"/>
<keyword evidence="13" id="KW-1185">Reference proteome</keyword>
<dbReference type="Pfam" id="PF00083">
    <property type="entry name" value="Sugar_tr"/>
    <property type="match status" value="1"/>
</dbReference>
<feature type="transmembrane region" description="Helical" evidence="10">
    <location>
        <begin position="292"/>
        <end position="314"/>
    </location>
</feature>
<reference evidence="12" key="1">
    <citation type="submission" date="2020-07" db="EMBL/GenBank/DDBJ databases">
        <title>Genome sequence and genetic diversity analysis of an under-domesticated orphan crop, white fonio (Digitaria exilis).</title>
        <authorList>
            <person name="Bennetzen J.L."/>
            <person name="Chen S."/>
            <person name="Ma X."/>
            <person name="Wang X."/>
            <person name="Yssel A.E.J."/>
            <person name="Chaluvadi S.R."/>
            <person name="Johnson M."/>
            <person name="Gangashetty P."/>
            <person name="Hamidou F."/>
            <person name="Sanogo M.D."/>
            <person name="Zwaenepoel A."/>
            <person name="Wallace J."/>
            <person name="Van De Peer Y."/>
            <person name="Van Deynze A."/>
        </authorList>
    </citation>
    <scope>NUCLEOTIDE SEQUENCE</scope>
    <source>
        <tissue evidence="12">Leaves</tissue>
    </source>
</reference>
<evidence type="ECO:0000256" key="8">
    <source>
        <dbReference type="ARBA" id="ARBA00023136"/>
    </source>
</evidence>
<name>A0A835F9A3_9POAL</name>
<dbReference type="Gene3D" id="1.20.1250.20">
    <property type="entry name" value="MFS general substrate transporter like domains"/>
    <property type="match status" value="1"/>
</dbReference>
<dbReference type="OrthoDB" id="5296287at2759"/>
<accession>A0A835F9A3</accession>
<feature type="transmembrane region" description="Helical" evidence="10">
    <location>
        <begin position="255"/>
        <end position="280"/>
    </location>
</feature>
<feature type="domain" description="Major facilitator superfamily (MFS) profile" evidence="11">
    <location>
        <begin position="1"/>
        <end position="447"/>
    </location>
</feature>
<sequence>MAASCGLIYGYDNGVSGGVTQMESFLSDFFPEVLTGTKDTNRSIYCKYDNQWLTTFTSSLFIASALSSIVASHVTRKVGRQAIMLFGSALFLAGAVINAAAVNLTMIIVGRMLLGFGIGFTFQSAPVYHSETAPAKWRGAFASAYNAFSVMGTLSATVTNYFTDEIPGWGWRVSLGLAGVPGTLLAVGALFVSDTPSSLVLRGHTDKARAALRRIRGANADVDGELKDIVGAVEAASRNDDGAFRRLFSKEYRQYLVVGVALPVFYELTGVSVISVFLPVVFRTVGFSSQKAILGAVINFSVNLVATLLSSFVMDRTGRRFLLVAGGLCATVCQVAISLIMAAHLGAIAAMPHNYATGVLVMLLLCTFSFSASWAPVRWAVTSEIYPVEVRSAGQAMSISIWLCLTFTELQVFIKMLCTMKYGVLLFHAGWLLVGIIFVAVFLPETKGVPLEVMRSVWIRHWYWRKFAEEDMIYSQDTTNSNL</sequence>
<evidence type="ECO:0000259" key="11">
    <source>
        <dbReference type="PROSITE" id="PS50850"/>
    </source>
</evidence>
<protein>
    <recommendedName>
        <fullName evidence="11">Major facilitator superfamily (MFS) profile domain-containing protein</fullName>
    </recommendedName>
</protein>
<dbReference type="InterPro" id="IPR005828">
    <property type="entry name" value="MFS_sugar_transport-like"/>
</dbReference>
<dbReference type="InterPro" id="IPR036259">
    <property type="entry name" value="MFS_trans_sf"/>
</dbReference>
<dbReference type="CDD" id="cd17361">
    <property type="entry name" value="MFS_STP"/>
    <property type="match status" value="1"/>
</dbReference>
<dbReference type="NCBIfam" id="TIGR00879">
    <property type="entry name" value="SP"/>
    <property type="match status" value="1"/>
</dbReference>
<dbReference type="EMBL" id="JACEFO010001605">
    <property type="protein sequence ID" value="KAF8731886.1"/>
    <property type="molecule type" value="Genomic_DNA"/>
</dbReference>
<feature type="transmembrane region" description="Helical" evidence="10">
    <location>
        <begin position="355"/>
        <end position="375"/>
    </location>
</feature>
<keyword evidence="8 10" id="KW-0472">Membrane</keyword>
<dbReference type="InterPro" id="IPR044778">
    <property type="entry name" value="MFS_STP/MST-like_plant"/>
</dbReference>
<gene>
    <name evidence="12" type="ORF">HU200_015830</name>
</gene>
<dbReference type="FunFam" id="1.20.1250.20:FF:000002">
    <property type="entry name" value="Sugar transport protein 13"/>
    <property type="match status" value="1"/>
</dbReference>
<feature type="transmembrane region" description="Helical" evidence="10">
    <location>
        <begin position="321"/>
        <end position="343"/>
    </location>
</feature>
<keyword evidence="6" id="KW-0769">Symport</keyword>
<keyword evidence="7 10" id="KW-1133">Transmembrane helix</keyword>
<evidence type="ECO:0000313" key="12">
    <source>
        <dbReference type="EMBL" id="KAF8731886.1"/>
    </source>
</evidence>
<dbReference type="InterPro" id="IPR045262">
    <property type="entry name" value="STP/PLT_plant"/>
</dbReference>
<dbReference type="InterPro" id="IPR003663">
    <property type="entry name" value="Sugar/inositol_transpt"/>
</dbReference>
<feature type="transmembrane region" description="Helical" evidence="10">
    <location>
        <begin position="52"/>
        <end position="71"/>
    </location>
</feature>
<feature type="transmembrane region" description="Helical" evidence="10">
    <location>
        <begin position="420"/>
        <end position="443"/>
    </location>
</feature>
<keyword evidence="4" id="KW-0762">Sugar transport</keyword>
<organism evidence="12 13">
    <name type="scientific">Digitaria exilis</name>
    <dbReference type="NCBI Taxonomy" id="1010633"/>
    <lineage>
        <taxon>Eukaryota</taxon>
        <taxon>Viridiplantae</taxon>
        <taxon>Streptophyta</taxon>
        <taxon>Embryophyta</taxon>
        <taxon>Tracheophyta</taxon>
        <taxon>Spermatophyta</taxon>
        <taxon>Magnoliopsida</taxon>
        <taxon>Liliopsida</taxon>
        <taxon>Poales</taxon>
        <taxon>Poaceae</taxon>
        <taxon>PACMAD clade</taxon>
        <taxon>Panicoideae</taxon>
        <taxon>Panicodae</taxon>
        <taxon>Paniceae</taxon>
        <taxon>Anthephorinae</taxon>
        <taxon>Digitaria</taxon>
    </lineage>
</organism>
<dbReference type="InterPro" id="IPR005829">
    <property type="entry name" value="Sugar_transporter_CS"/>
</dbReference>
<evidence type="ECO:0000256" key="7">
    <source>
        <dbReference type="ARBA" id="ARBA00022989"/>
    </source>
</evidence>
<feature type="transmembrane region" description="Helical" evidence="10">
    <location>
        <begin position="169"/>
        <end position="192"/>
    </location>
</feature>